<dbReference type="Proteomes" id="UP000261905">
    <property type="component" value="Unassembled WGS sequence"/>
</dbReference>
<sequence length="184" mass="20828">MTETKYVTSGGLAFTEVRDMKKLGKYARKGWLLESFAPFGYRLRKGEPQDLIYSVDYQEAADADYVSLFEEAGWKKVCSTDTDGFHIFSAPPGTRPIYTDQASLMERYEREQKMTGKTALPLLIVTLVCLFLRSVSLNDWIPNILGQIGLIAGLVSLVLLIFPGLPYLSYSIRLNRYRSGKKHI</sequence>
<dbReference type="EMBL" id="QUBQ01000006">
    <property type="protein sequence ID" value="REK71303.1"/>
    <property type="molecule type" value="Genomic_DNA"/>
</dbReference>
<evidence type="ECO:0000313" key="2">
    <source>
        <dbReference type="EMBL" id="REK71303.1"/>
    </source>
</evidence>
<keyword evidence="1" id="KW-0472">Membrane</keyword>
<dbReference type="OrthoDB" id="1928173at2"/>
<organism evidence="2 3">
    <name type="scientific">Paenibacillus paeoniae</name>
    <dbReference type="NCBI Taxonomy" id="2292705"/>
    <lineage>
        <taxon>Bacteria</taxon>
        <taxon>Bacillati</taxon>
        <taxon>Bacillota</taxon>
        <taxon>Bacilli</taxon>
        <taxon>Bacillales</taxon>
        <taxon>Paenibacillaceae</taxon>
        <taxon>Paenibacillus</taxon>
    </lineage>
</organism>
<gene>
    <name evidence="2" type="ORF">DX130_22975</name>
</gene>
<comment type="caution">
    <text evidence="2">The sequence shown here is derived from an EMBL/GenBank/DDBJ whole genome shotgun (WGS) entry which is preliminary data.</text>
</comment>
<proteinExistence type="predicted"/>
<evidence type="ECO:0000313" key="3">
    <source>
        <dbReference type="Proteomes" id="UP000261905"/>
    </source>
</evidence>
<dbReference type="RefSeq" id="WP_116049369.1">
    <property type="nucleotide sequence ID" value="NZ_QUBQ01000006.1"/>
</dbReference>
<dbReference type="InterPro" id="IPR021359">
    <property type="entry name" value="DUF2812"/>
</dbReference>
<dbReference type="AlphaFoldDB" id="A0A371P5R6"/>
<name>A0A371P5R6_9BACL</name>
<keyword evidence="1" id="KW-0812">Transmembrane</keyword>
<dbReference type="Pfam" id="PF11193">
    <property type="entry name" value="DUF2812"/>
    <property type="match status" value="1"/>
</dbReference>
<keyword evidence="3" id="KW-1185">Reference proteome</keyword>
<protein>
    <submittedName>
        <fullName evidence="2">DUF2812 domain-containing protein</fullName>
    </submittedName>
</protein>
<feature type="transmembrane region" description="Helical" evidence="1">
    <location>
        <begin position="148"/>
        <end position="168"/>
    </location>
</feature>
<evidence type="ECO:0000256" key="1">
    <source>
        <dbReference type="SAM" id="Phobius"/>
    </source>
</evidence>
<keyword evidence="1" id="KW-1133">Transmembrane helix</keyword>
<reference evidence="2 3" key="1">
    <citation type="submission" date="2018-08" db="EMBL/GenBank/DDBJ databases">
        <title>Paenibacillus sp. M4BSY-1, whole genome shotgun sequence.</title>
        <authorList>
            <person name="Tuo L."/>
        </authorList>
    </citation>
    <scope>NUCLEOTIDE SEQUENCE [LARGE SCALE GENOMIC DNA]</scope>
    <source>
        <strain evidence="2 3">M4BSY-1</strain>
    </source>
</reference>
<feature type="transmembrane region" description="Helical" evidence="1">
    <location>
        <begin position="119"/>
        <end position="136"/>
    </location>
</feature>
<accession>A0A371P5R6</accession>